<keyword evidence="3" id="KW-1185">Reference proteome</keyword>
<reference evidence="2" key="1">
    <citation type="submission" date="2023-06" db="EMBL/GenBank/DDBJ databases">
        <title>Black Yeasts Isolated from many extreme environments.</title>
        <authorList>
            <person name="Coleine C."/>
            <person name="Stajich J.E."/>
            <person name="Selbmann L."/>
        </authorList>
    </citation>
    <scope>NUCLEOTIDE SEQUENCE</scope>
    <source>
        <strain evidence="2">CCFEE 5200</strain>
    </source>
</reference>
<feature type="region of interest" description="Disordered" evidence="1">
    <location>
        <begin position="177"/>
        <end position="241"/>
    </location>
</feature>
<evidence type="ECO:0000313" key="2">
    <source>
        <dbReference type="EMBL" id="KAK0976262.1"/>
    </source>
</evidence>
<organism evidence="2 3">
    <name type="scientific">Friedmanniomyces endolithicus</name>
    <dbReference type="NCBI Taxonomy" id="329885"/>
    <lineage>
        <taxon>Eukaryota</taxon>
        <taxon>Fungi</taxon>
        <taxon>Dikarya</taxon>
        <taxon>Ascomycota</taxon>
        <taxon>Pezizomycotina</taxon>
        <taxon>Dothideomycetes</taxon>
        <taxon>Dothideomycetidae</taxon>
        <taxon>Mycosphaerellales</taxon>
        <taxon>Teratosphaeriaceae</taxon>
        <taxon>Friedmanniomyces</taxon>
    </lineage>
</organism>
<accession>A0AAN6KD88</accession>
<feature type="compositionally biased region" description="Polar residues" evidence="1">
    <location>
        <begin position="199"/>
        <end position="211"/>
    </location>
</feature>
<evidence type="ECO:0000313" key="3">
    <source>
        <dbReference type="Proteomes" id="UP001175353"/>
    </source>
</evidence>
<proteinExistence type="predicted"/>
<name>A0AAN6KD88_9PEZI</name>
<evidence type="ECO:0000256" key="1">
    <source>
        <dbReference type="SAM" id="MobiDB-lite"/>
    </source>
</evidence>
<dbReference type="Proteomes" id="UP001175353">
    <property type="component" value="Unassembled WGS sequence"/>
</dbReference>
<feature type="compositionally biased region" description="Low complexity" evidence="1">
    <location>
        <begin position="182"/>
        <end position="198"/>
    </location>
</feature>
<dbReference type="AlphaFoldDB" id="A0AAN6KD88"/>
<gene>
    <name evidence="2" type="ORF">LTR91_013728</name>
</gene>
<feature type="compositionally biased region" description="Low complexity" evidence="1">
    <location>
        <begin position="212"/>
        <end position="225"/>
    </location>
</feature>
<protein>
    <recommendedName>
        <fullName evidence="4">Apple domain-containing protein</fullName>
    </recommendedName>
</protein>
<sequence>MSMKWATTQAARSEQISSNASTLAASDQAAWSATGQGVADQTFDAAVPINLTCPGADGSRYIDNKGKAYEVMCDTSFPAANATDMTSQPGASVQDCSNTCSNVTSCDVSTYSNGMCTYMNNRGSSGTHTPGRNSVVLLFERSGSTNAAGSTVMSTSTPSVVPTYSVSQSLEPMYSTPTVTASDVSSTQTTFDTSQSSTGVSNGQSSYDTGLSSSTTSMQVSSDGSQQMSSTTATGPSSVSASTSDFLSTASSLATSLPTSGSISNLASISASSGPSTFVSSATGSTSTVDFNSVPGNTSSLAAGLVPPASTTATDTVSSNSVLGNILSSASASMGPPSTTSTDLTFSTLFSPTSSAQTSAPTMALISPSLSASSSGSNGASVTSSSLPLATSTNLACNGTQQTYNYIDSTSGSLYTVQCNTTYSGVYSTTQQPDMASCISQCSSDPQCEAAAYDPSMGNCYEYNAEVPGSGVYSPKVQFAQRKVHAVVSSGVTMSYTITTVFTSSGINVQGGTTYTYQATPSSVAAGQLSSTSLGGIGASGSLSSTYSPPTGISTVQTLSSATVPTSAGATETAVSYSCPANDGQTISQNGLAYVLSCGGALSPGTSYAAAAAATSFDDCFGQCDQSSTTQGAMYCTGFTYIGATNGAGPGVCYLYNNVGEGFVAENSSAVGAIRLVNYVNGAIPTPSLPLGPSVSAPLSSSTADTLSPSGAVTSGTNTCSNGGNILNGCVVATVTPNPSSGASGGVGLNGASSSTIVGLTGSATVDVSASLAASLGVWASTGSSGISLGASPSAGLGLGATASASISGTAGSLGGSSSLRTTTVQSTTTITSCSSVLSGQLTCPGGGSNTLLASVSTATPAAGGATTVYIAFTTTVTTGAMLLQALVRRVWVV</sequence>
<comment type="caution">
    <text evidence="2">The sequence shown here is derived from an EMBL/GenBank/DDBJ whole genome shotgun (WGS) entry which is preliminary data.</text>
</comment>
<feature type="compositionally biased region" description="Polar residues" evidence="1">
    <location>
        <begin position="226"/>
        <end position="239"/>
    </location>
</feature>
<evidence type="ECO:0008006" key="4">
    <source>
        <dbReference type="Google" id="ProtNLM"/>
    </source>
</evidence>
<dbReference type="EMBL" id="JAUJLE010000141">
    <property type="protein sequence ID" value="KAK0976262.1"/>
    <property type="molecule type" value="Genomic_DNA"/>
</dbReference>